<evidence type="ECO:0000256" key="4">
    <source>
        <dbReference type="ARBA" id="ARBA00022840"/>
    </source>
</evidence>
<proteinExistence type="inferred from homology"/>
<dbReference type="InterPro" id="IPR050166">
    <property type="entry name" value="ABC_transporter_ATP-bind"/>
</dbReference>
<dbReference type="EMBL" id="FOTK01000003">
    <property type="protein sequence ID" value="SFL32837.1"/>
    <property type="molecule type" value="Genomic_DNA"/>
</dbReference>
<reference evidence="7" key="1">
    <citation type="submission" date="2016-10" db="EMBL/GenBank/DDBJ databases">
        <authorList>
            <person name="Varghese N."/>
            <person name="Submissions S."/>
        </authorList>
    </citation>
    <scope>NUCLEOTIDE SEQUENCE [LARGE SCALE GENOMIC DNA]</scope>
    <source>
        <strain evidence="7">BL36</strain>
    </source>
</reference>
<dbReference type="PROSITE" id="PS00211">
    <property type="entry name" value="ABC_TRANSPORTER_1"/>
    <property type="match status" value="1"/>
</dbReference>
<dbReference type="SMART" id="SM00382">
    <property type="entry name" value="AAA"/>
    <property type="match status" value="1"/>
</dbReference>
<keyword evidence="3" id="KW-0547">Nucleotide-binding</keyword>
<name>A0A1I4GU07_9HYPH</name>
<dbReference type="AlphaFoldDB" id="A0A1I4GU07"/>
<evidence type="ECO:0000256" key="3">
    <source>
        <dbReference type="ARBA" id="ARBA00022741"/>
    </source>
</evidence>
<dbReference type="STRING" id="582667.SAMN05192568_1003204"/>
<comment type="similarity">
    <text evidence="1">Belongs to the ABC transporter superfamily.</text>
</comment>
<sequence>MTVHILPPDLQATRPPPSPDPLIVVEDVAKRFVDGRTGRVTAALEHLSFAIREGEFVCLLGPSGCGKSSVLDLLCGFEQPSAGRIRVEGGPVREPGPDRGIVFQEALLFPWLSVLDNITFAPRLAGVPAALYRPRAARLIALMGLDGFENHAPYELSGGMRQRAAIARAWISEPRILLMDEPFGALDAQTRLGMQEQLLIAREATGATVLFVTHDIEEALFLADRILVLSGRPGRVAREIPVPFGRSRRYSALLTDERFGRLKREIVEEFRAG</sequence>
<keyword evidence="4 6" id="KW-0067">ATP-binding</keyword>
<dbReference type="PANTHER" id="PTHR42788:SF13">
    <property type="entry name" value="ALIPHATIC SULFONATES IMPORT ATP-BINDING PROTEIN SSUB"/>
    <property type="match status" value="1"/>
</dbReference>
<dbReference type="InterPro" id="IPR003439">
    <property type="entry name" value="ABC_transporter-like_ATP-bd"/>
</dbReference>
<dbReference type="PANTHER" id="PTHR42788">
    <property type="entry name" value="TAURINE IMPORT ATP-BINDING PROTEIN-RELATED"/>
    <property type="match status" value="1"/>
</dbReference>
<dbReference type="GO" id="GO:0016887">
    <property type="term" value="F:ATP hydrolysis activity"/>
    <property type="evidence" value="ECO:0007669"/>
    <property type="project" value="InterPro"/>
</dbReference>
<evidence type="ECO:0000313" key="6">
    <source>
        <dbReference type="EMBL" id="SFL32837.1"/>
    </source>
</evidence>
<gene>
    <name evidence="6" type="ORF">SAMN05192568_1003204</name>
</gene>
<dbReference type="InterPro" id="IPR003593">
    <property type="entry name" value="AAA+_ATPase"/>
</dbReference>
<dbReference type="PROSITE" id="PS50893">
    <property type="entry name" value="ABC_TRANSPORTER_2"/>
    <property type="match status" value="1"/>
</dbReference>
<dbReference type="RefSeq" id="WP_208611980.1">
    <property type="nucleotide sequence ID" value="NZ_FOTK01000003.1"/>
</dbReference>
<evidence type="ECO:0000256" key="1">
    <source>
        <dbReference type="ARBA" id="ARBA00005417"/>
    </source>
</evidence>
<keyword evidence="7" id="KW-1185">Reference proteome</keyword>
<dbReference type="CDD" id="cd03293">
    <property type="entry name" value="ABC_NrtD_SsuB_transporters"/>
    <property type="match status" value="1"/>
</dbReference>
<dbReference type="InterPro" id="IPR017871">
    <property type="entry name" value="ABC_transporter-like_CS"/>
</dbReference>
<dbReference type="SUPFAM" id="SSF52540">
    <property type="entry name" value="P-loop containing nucleoside triphosphate hydrolases"/>
    <property type="match status" value="1"/>
</dbReference>
<dbReference type="Proteomes" id="UP000199048">
    <property type="component" value="Unassembled WGS sequence"/>
</dbReference>
<accession>A0A1I4GU07</accession>
<protein>
    <submittedName>
        <fullName evidence="6">NitT/TauT family transport system ATP-binding protein</fullName>
    </submittedName>
</protein>
<dbReference type="Pfam" id="PF00005">
    <property type="entry name" value="ABC_tran"/>
    <property type="match status" value="1"/>
</dbReference>
<feature type="domain" description="ABC transporter" evidence="5">
    <location>
        <begin position="23"/>
        <end position="256"/>
    </location>
</feature>
<organism evidence="6 7">
    <name type="scientific">Methylobacterium pseudosasicola</name>
    <dbReference type="NCBI Taxonomy" id="582667"/>
    <lineage>
        <taxon>Bacteria</taxon>
        <taxon>Pseudomonadati</taxon>
        <taxon>Pseudomonadota</taxon>
        <taxon>Alphaproteobacteria</taxon>
        <taxon>Hyphomicrobiales</taxon>
        <taxon>Methylobacteriaceae</taxon>
        <taxon>Methylobacterium</taxon>
    </lineage>
</organism>
<evidence type="ECO:0000256" key="2">
    <source>
        <dbReference type="ARBA" id="ARBA00022448"/>
    </source>
</evidence>
<dbReference type="Gene3D" id="3.40.50.300">
    <property type="entry name" value="P-loop containing nucleotide triphosphate hydrolases"/>
    <property type="match status" value="1"/>
</dbReference>
<dbReference type="InterPro" id="IPR027417">
    <property type="entry name" value="P-loop_NTPase"/>
</dbReference>
<evidence type="ECO:0000259" key="5">
    <source>
        <dbReference type="PROSITE" id="PS50893"/>
    </source>
</evidence>
<dbReference type="GO" id="GO:0005524">
    <property type="term" value="F:ATP binding"/>
    <property type="evidence" value="ECO:0007669"/>
    <property type="project" value="UniProtKB-KW"/>
</dbReference>
<evidence type="ECO:0000313" key="7">
    <source>
        <dbReference type="Proteomes" id="UP000199048"/>
    </source>
</evidence>
<keyword evidence="2" id="KW-0813">Transport</keyword>